<dbReference type="OrthoDB" id="517056at2"/>
<keyword evidence="2" id="KW-1185">Reference proteome</keyword>
<organism evidence="1 2">
    <name type="scientific">Stanieria cyanosphaera (strain ATCC 29371 / PCC 7437)</name>
    <dbReference type="NCBI Taxonomy" id="111780"/>
    <lineage>
        <taxon>Bacteria</taxon>
        <taxon>Bacillati</taxon>
        <taxon>Cyanobacteriota</taxon>
        <taxon>Cyanophyceae</taxon>
        <taxon>Pleurocapsales</taxon>
        <taxon>Dermocarpellaceae</taxon>
        <taxon>Stanieria</taxon>
    </lineage>
</organism>
<dbReference type="RefSeq" id="WP_015195508.1">
    <property type="nucleotide sequence ID" value="NC_019748.1"/>
</dbReference>
<sequence>MNSTILRLLWSTISKIQTETIIDWSDTKLTSYVIERLQQEILLSSHEREKVESYLNTKTMLIRDLAEYA</sequence>
<dbReference type="HOGENOM" id="CLU_183003_1_1_3"/>
<gene>
    <name evidence="1" type="ordered locus">Sta7437_4385</name>
</gene>
<dbReference type="EMBL" id="CP003653">
    <property type="protein sequence ID" value="AFZ37854.1"/>
    <property type="molecule type" value="Genomic_DNA"/>
</dbReference>
<evidence type="ECO:0000313" key="1">
    <source>
        <dbReference type="EMBL" id="AFZ37854.1"/>
    </source>
</evidence>
<name>K9Y0M3_STAC7</name>
<dbReference type="KEGG" id="scs:Sta7437_4385"/>
<protein>
    <submittedName>
        <fullName evidence="1">Uncharacterized protein</fullName>
    </submittedName>
</protein>
<proteinExistence type="predicted"/>
<dbReference type="AlphaFoldDB" id="K9Y0M3"/>
<accession>K9Y0M3</accession>
<evidence type="ECO:0000313" key="2">
    <source>
        <dbReference type="Proteomes" id="UP000010473"/>
    </source>
</evidence>
<reference evidence="2" key="1">
    <citation type="journal article" date="2013" name="Proc. Natl. Acad. Sci. U.S.A.">
        <title>Improving the coverage of the cyanobacterial phylum using diversity-driven genome sequencing.</title>
        <authorList>
            <person name="Shih P.M."/>
            <person name="Wu D."/>
            <person name="Latifi A."/>
            <person name="Axen S.D."/>
            <person name="Fewer D.P."/>
            <person name="Talla E."/>
            <person name="Calteau A."/>
            <person name="Cai F."/>
            <person name="Tandeau de Marsac N."/>
            <person name="Rippka R."/>
            <person name="Herdman M."/>
            <person name="Sivonen K."/>
            <person name="Coursin T."/>
            <person name="Laurent T."/>
            <person name="Goodwin L."/>
            <person name="Nolan M."/>
            <person name="Davenport K.W."/>
            <person name="Han C.S."/>
            <person name="Rubin E.M."/>
            <person name="Eisen J.A."/>
            <person name="Woyke T."/>
            <person name="Gugger M."/>
            <person name="Kerfeld C.A."/>
        </authorList>
    </citation>
    <scope>NUCLEOTIDE SEQUENCE [LARGE SCALE GENOMIC DNA]</scope>
    <source>
        <strain evidence="2">ATCC 29371 / PCC 7437</strain>
    </source>
</reference>
<dbReference type="Proteomes" id="UP000010473">
    <property type="component" value="Chromosome"/>
</dbReference>